<reference evidence="3 4" key="1">
    <citation type="submission" date="2021-06" db="EMBL/GenBank/DDBJ databases">
        <authorList>
            <person name="Palmer J.M."/>
        </authorList>
    </citation>
    <scope>NUCLEOTIDE SEQUENCE [LARGE SCALE GENOMIC DNA]</scope>
    <source>
        <strain evidence="3 4">XR_2019</strain>
        <tissue evidence="3">Muscle</tissue>
    </source>
</reference>
<evidence type="ECO:0000256" key="2">
    <source>
        <dbReference type="SAM" id="SignalP"/>
    </source>
</evidence>
<comment type="caution">
    <text evidence="3">The sequence shown here is derived from an EMBL/GenBank/DDBJ whole genome shotgun (WGS) entry which is preliminary data.</text>
</comment>
<feature type="compositionally biased region" description="Polar residues" evidence="1">
    <location>
        <begin position="76"/>
        <end position="89"/>
    </location>
</feature>
<dbReference type="Proteomes" id="UP001444071">
    <property type="component" value="Unassembled WGS sequence"/>
</dbReference>
<accession>A0ABV0WF57</accession>
<keyword evidence="4" id="KW-1185">Reference proteome</keyword>
<feature type="compositionally biased region" description="Polar residues" evidence="1">
    <location>
        <begin position="167"/>
        <end position="176"/>
    </location>
</feature>
<protein>
    <submittedName>
        <fullName evidence="3">Uncharacterized protein</fullName>
    </submittedName>
</protein>
<feature type="signal peptide" evidence="2">
    <location>
        <begin position="1"/>
        <end position="33"/>
    </location>
</feature>
<evidence type="ECO:0000313" key="3">
    <source>
        <dbReference type="EMBL" id="MEQ2268066.1"/>
    </source>
</evidence>
<keyword evidence="2" id="KW-0732">Signal</keyword>
<evidence type="ECO:0000256" key="1">
    <source>
        <dbReference type="SAM" id="MobiDB-lite"/>
    </source>
</evidence>
<feature type="chain" id="PRO_5046474604" evidence="2">
    <location>
        <begin position="34"/>
        <end position="203"/>
    </location>
</feature>
<name>A0ABV0WF57_9TELE</name>
<feature type="region of interest" description="Disordered" evidence="1">
    <location>
        <begin position="61"/>
        <end position="203"/>
    </location>
</feature>
<feature type="compositionally biased region" description="Polar residues" evidence="1">
    <location>
        <begin position="111"/>
        <end position="129"/>
    </location>
</feature>
<feature type="non-terminal residue" evidence="3">
    <location>
        <position position="203"/>
    </location>
</feature>
<feature type="compositionally biased region" description="Basic and acidic residues" evidence="1">
    <location>
        <begin position="193"/>
        <end position="203"/>
    </location>
</feature>
<feature type="compositionally biased region" description="Low complexity" evidence="1">
    <location>
        <begin position="143"/>
        <end position="166"/>
    </location>
</feature>
<dbReference type="EMBL" id="JAHRIM010044652">
    <property type="protein sequence ID" value="MEQ2268066.1"/>
    <property type="molecule type" value="Genomic_DNA"/>
</dbReference>
<sequence length="203" mass="21996">MRAPDARIRTMARHLVLFWEVLMFGVGVFKGSAAGSGLHGLCRHKQADENTERRCRMDLKSHHNVSDNTEGGAIKTHSQSECISDQPKANGTLRRHPAGQAAPPRSDRLQEANSSHESLTDSFSTNDISQLLPAPHKQKGVVSSSESPLPVCSPPSSSTSRPSQLSTCNLVHNQTTNEKRLSSTKSHASFKTDAAHIKEVAGN</sequence>
<gene>
    <name evidence="3" type="ORF">XENORESO_014579</name>
</gene>
<organism evidence="3 4">
    <name type="scientific">Xenotaenia resolanae</name>
    <dbReference type="NCBI Taxonomy" id="208358"/>
    <lineage>
        <taxon>Eukaryota</taxon>
        <taxon>Metazoa</taxon>
        <taxon>Chordata</taxon>
        <taxon>Craniata</taxon>
        <taxon>Vertebrata</taxon>
        <taxon>Euteleostomi</taxon>
        <taxon>Actinopterygii</taxon>
        <taxon>Neopterygii</taxon>
        <taxon>Teleostei</taxon>
        <taxon>Neoteleostei</taxon>
        <taxon>Acanthomorphata</taxon>
        <taxon>Ovalentaria</taxon>
        <taxon>Atherinomorphae</taxon>
        <taxon>Cyprinodontiformes</taxon>
        <taxon>Goodeidae</taxon>
        <taxon>Xenotaenia</taxon>
    </lineage>
</organism>
<proteinExistence type="predicted"/>
<evidence type="ECO:0000313" key="4">
    <source>
        <dbReference type="Proteomes" id="UP001444071"/>
    </source>
</evidence>